<evidence type="ECO:0000313" key="1">
    <source>
        <dbReference type="EMBL" id="RMX41350.1"/>
    </source>
</evidence>
<sequence>MSTIQVEINMERNISNTQGSFHVIPHIALTTAIWGVLKKTKTQVTERIGRVVKQGLIAGTAEEIHLVNQTFLENGKALLPFLRPYLDKEMIYEHLQVAFVARAWLVVFKPDLPQNDYWKQAKLREDLSHVGFKSPHDFLEKNTKHLKREQELSYSNKGYFEQKQSVHVRYVSVFEGQKSKFLSVYLALLEIPYAIELMKQTTASTLQMQHSLLLELDTVMDEEYT</sequence>
<dbReference type="Proteomes" id="UP000275408">
    <property type="component" value="Unassembled WGS sequence"/>
</dbReference>
<dbReference type="EMBL" id="RCHS01003501">
    <property type="protein sequence ID" value="RMX41350.1"/>
    <property type="molecule type" value="Genomic_DNA"/>
</dbReference>
<keyword evidence="2" id="KW-1185">Reference proteome</keyword>
<evidence type="ECO:0000313" key="2">
    <source>
        <dbReference type="Proteomes" id="UP000275408"/>
    </source>
</evidence>
<protein>
    <submittedName>
        <fullName evidence="1">Uncharacterized protein</fullName>
    </submittedName>
</protein>
<dbReference type="AlphaFoldDB" id="A0A3M6TIZ2"/>
<reference evidence="1 2" key="1">
    <citation type="journal article" date="2018" name="Sci. Rep.">
        <title>Comparative analysis of the Pocillopora damicornis genome highlights role of immune system in coral evolution.</title>
        <authorList>
            <person name="Cunning R."/>
            <person name="Bay R.A."/>
            <person name="Gillette P."/>
            <person name="Baker A.C."/>
            <person name="Traylor-Knowles N."/>
        </authorList>
    </citation>
    <scope>NUCLEOTIDE SEQUENCE [LARGE SCALE GENOMIC DNA]</scope>
    <source>
        <strain evidence="1">RSMAS</strain>
        <tissue evidence="1">Whole animal</tissue>
    </source>
</reference>
<gene>
    <name evidence="1" type="ORF">pdam_00012797</name>
</gene>
<name>A0A3M6TIZ2_POCDA</name>
<accession>A0A3M6TIZ2</accession>
<organism evidence="1 2">
    <name type="scientific">Pocillopora damicornis</name>
    <name type="common">Cauliflower coral</name>
    <name type="synonym">Millepora damicornis</name>
    <dbReference type="NCBI Taxonomy" id="46731"/>
    <lineage>
        <taxon>Eukaryota</taxon>
        <taxon>Metazoa</taxon>
        <taxon>Cnidaria</taxon>
        <taxon>Anthozoa</taxon>
        <taxon>Hexacorallia</taxon>
        <taxon>Scleractinia</taxon>
        <taxon>Astrocoeniina</taxon>
        <taxon>Pocilloporidae</taxon>
        <taxon>Pocillopora</taxon>
    </lineage>
</organism>
<comment type="caution">
    <text evidence="1">The sequence shown here is derived from an EMBL/GenBank/DDBJ whole genome shotgun (WGS) entry which is preliminary data.</text>
</comment>
<proteinExistence type="predicted"/>